<proteinExistence type="predicted"/>
<feature type="domain" description="BTB" evidence="1">
    <location>
        <begin position="29"/>
        <end position="88"/>
    </location>
</feature>
<dbReference type="PROSITE" id="PS50097">
    <property type="entry name" value="BTB"/>
    <property type="match status" value="1"/>
</dbReference>
<dbReference type="RefSeq" id="XP_066920286.1">
    <property type="nucleotide sequence ID" value="XM_067064185.1"/>
</dbReference>
<evidence type="ECO:0000259" key="1">
    <source>
        <dbReference type="PROSITE" id="PS50097"/>
    </source>
</evidence>
<evidence type="ECO:0000313" key="2">
    <source>
        <dbReference type="EnsemblMetazoa" id="CLYHEMP012480.1"/>
    </source>
</evidence>
<dbReference type="PANTHER" id="PTHR22744">
    <property type="entry name" value="HELIX LOOP HELIX PROTEIN 21-RELATED"/>
    <property type="match status" value="1"/>
</dbReference>
<dbReference type="EnsemblMetazoa" id="CLYHEMT012480.1">
    <property type="protein sequence ID" value="CLYHEMP012480.1"/>
    <property type="gene ID" value="CLYHEMG012480"/>
</dbReference>
<sequence length="320" mass="36550">MSKEELAAKEVIGDVEQEKGPFSKAWQSSDAVLVVEEKELHVHSMILSLASPYFDKMFNGSFKESQTKRVTLEGKSYESVEQMITIIYPNMDSKFEFKTKLCNVCYPKAGNKRISPCGDCSEAKGINSLCTRCVTSQAELCPKCKNYYKKADEGRSQHFESLRSLFKLSEEYMVPTLSSIVENEVLSMSKSLEGSSNEYVMELLELADGLNFKESTDLCIKFLISRINTYAFGDAKRETLLRDLIKHEKIMFKTRNKLLGMMAQKKIGEVEEKMRQQLENENKRHRTSYSKCDHSYPVWPCQSVTKVLSDLTMLAKDMTA</sequence>
<reference evidence="2" key="1">
    <citation type="submission" date="2021-01" db="UniProtKB">
        <authorList>
            <consortium name="EnsemblMetazoa"/>
        </authorList>
    </citation>
    <scope>IDENTIFICATION</scope>
</reference>
<dbReference type="InterPro" id="IPR011333">
    <property type="entry name" value="SKP1/BTB/POZ_sf"/>
</dbReference>
<accession>A0A7M5VA21</accession>
<dbReference type="PANTHER" id="PTHR22744:SF17">
    <property type="entry name" value="BTB DOMAIN-CONTAINING PROTEIN"/>
    <property type="match status" value="1"/>
</dbReference>
<dbReference type="GeneID" id="136807595"/>
<dbReference type="OrthoDB" id="6434269at2759"/>
<dbReference type="Proteomes" id="UP000594262">
    <property type="component" value="Unplaced"/>
</dbReference>
<dbReference type="SMART" id="SM00225">
    <property type="entry name" value="BTB"/>
    <property type="match status" value="1"/>
</dbReference>
<organism evidence="2 3">
    <name type="scientific">Clytia hemisphaerica</name>
    <dbReference type="NCBI Taxonomy" id="252671"/>
    <lineage>
        <taxon>Eukaryota</taxon>
        <taxon>Metazoa</taxon>
        <taxon>Cnidaria</taxon>
        <taxon>Hydrozoa</taxon>
        <taxon>Hydroidolina</taxon>
        <taxon>Leptothecata</taxon>
        <taxon>Obeliida</taxon>
        <taxon>Clytiidae</taxon>
        <taxon>Clytia</taxon>
    </lineage>
</organism>
<dbReference type="InterPro" id="IPR000210">
    <property type="entry name" value="BTB/POZ_dom"/>
</dbReference>
<evidence type="ECO:0000313" key="3">
    <source>
        <dbReference type="Proteomes" id="UP000594262"/>
    </source>
</evidence>
<dbReference type="CDD" id="cd18186">
    <property type="entry name" value="BTB_POZ_ZBTB_KLHL-like"/>
    <property type="match status" value="1"/>
</dbReference>
<dbReference type="Pfam" id="PF00651">
    <property type="entry name" value="BTB"/>
    <property type="match status" value="1"/>
</dbReference>
<keyword evidence="3" id="KW-1185">Reference proteome</keyword>
<name>A0A7M5VA21_9CNID</name>
<dbReference type="SUPFAM" id="SSF54695">
    <property type="entry name" value="POZ domain"/>
    <property type="match status" value="1"/>
</dbReference>
<dbReference type="AlphaFoldDB" id="A0A7M5VA21"/>
<dbReference type="Gene3D" id="3.30.710.10">
    <property type="entry name" value="Potassium Channel Kv1.1, Chain A"/>
    <property type="match status" value="1"/>
</dbReference>
<protein>
    <recommendedName>
        <fullName evidence="1">BTB domain-containing protein</fullName>
    </recommendedName>
</protein>